<gene>
    <name evidence="2" type="ORF">E4U43_005497</name>
</gene>
<dbReference type="AlphaFoldDB" id="A0A9P7SU17"/>
<feature type="region of interest" description="Disordered" evidence="1">
    <location>
        <begin position="50"/>
        <end position="77"/>
    </location>
</feature>
<evidence type="ECO:0000313" key="2">
    <source>
        <dbReference type="EMBL" id="KAG5986464.1"/>
    </source>
</evidence>
<sequence>MPGSPDSAPSHAAAAAAAPASFGDNKGIKFMIKTGNSRWECTLQDRSAYERNKASRANSTDSVESSSSSTHSSQSSH</sequence>
<dbReference type="OrthoDB" id="5221152at2759"/>
<evidence type="ECO:0000313" key="3">
    <source>
        <dbReference type="Proteomes" id="UP000748025"/>
    </source>
</evidence>
<comment type="caution">
    <text evidence="2">The sequence shown here is derived from an EMBL/GenBank/DDBJ whole genome shotgun (WGS) entry which is preliminary data.</text>
</comment>
<dbReference type="Proteomes" id="UP000748025">
    <property type="component" value="Unassembled WGS sequence"/>
</dbReference>
<feature type="compositionally biased region" description="Low complexity" evidence="1">
    <location>
        <begin position="1"/>
        <end position="21"/>
    </location>
</feature>
<dbReference type="EMBL" id="SRPW01003629">
    <property type="protein sequence ID" value="KAG5986464.1"/>
    <property type="molecule type" value="Genomic_DNA"/>
</dbReference>
<evidence type="ECO:0000256" key="1">
    <source>
        <dbReference type="SAM" id="MobiDB-lite"/>
    </source>
</evidence>
<protein>
    <submittedName>
        <fullName evidence="2">Uncharacterized protein</fullName>
    </submittedName>
</protein>
<feature type="region of interest" description="Disordered" evidence="1">
    <location>
        <begin position="1"/>
        <end position="27"/>
    </location>
</feature>
<accession>A0A9P7SU17</accession>
<keyword evidence="3" id="KW-1185">Reference proteome</keyword>
<proteinExistence type="predicted"/>
<organism evidence="2 3">
    <name type="scientific">Claviceps pusilla</name>
    <dbReference type="NCBI Taxonomy" id="123648"/>
    <lineage>
        <taxon>Eukaryota</taxon>
        <taxon>Fungi</taxon>
        <taxon>Dikarya</taxon>
        <taxon>Ascomycota</taxon>
        <taxon>Pezizomycotina</taxon>
        <taxon>Sordariomycetes</taxon>
        <taxon>Hypocreomycetidae</taxon>
        <taxon>Hypocreales</taxon>
        <taxon>Clavicipitaceae</taxon>
        <taxon>Claviceps</taxon>
    </lineage>
</organism>
<reference evidence="2" key="1">
    <citation type="journal article" date="2020" name="bioRxiv">
        <title>Whole genome comparisons of ergot fungi reveals the divergence and evolution of species within the genus Claviceps are the result of varying mechanisms driving genome evolution and host range expansion.</title>
        <authorList>
            <person name="Wyka S.A."/>
            <person name="Mondo S.J."/>
            <person name="Liu M."/>
            <person name="Dettman J."/>
            <person name="Nalam V."/>
            <person name="Broders K.D."/>
        </authorList>
    </citation>
    <scope>NUCLEOTIDE SEQUENCE</scope>
    <source>
        <strain evidence="2">CCC 602</strain>
    </source>
</reference>
<name>A0A9P7SU17_9HYPO</name>
<feature type="compositionally biased region" description="Low complexity" evidence="1">
    <location>
        <begin position="59"/>
        <end position="77"/>
    </location>
</feature>